<keyword evidence="4" id="KW-1185">Reference proteome</keyword>
<dbReference type="Proteomes" id="UP001219525">
    <property type="component" value="Unassembled WGS sequence"/>
</dbReference>
<name>A0AAD6YRN3_9AGAR</name>
<feature type="region of interest" description="Disordered" evidence="2">
    <location>
        <begin position="1"/>
        <end position="55"/>
    </location>
</feature>
<feature type="compositionally biased region" description="Basic and acidic residues" evidence="2">
    <location>
        <begin position="29"/>
        <end position="38"/>
    </location>
</feature>
<organism evidence="3 4">
    <name type="scientific">Mycena pura</name>
    <dbReference type="NCBI Taxonomy" id="153505"/>
    <lineage>
        <taxon>Eukaryota</taxon>
        <taxon>Fungi</taxon>
        <taxon>Dikarya</taxon>
        <taxon>Basidiomycota</taxon>
        <taxon>Agaricomycotina</taxon>
        <taxon>Agaricomycetes</taxon>
        <taxon>Agaricomycetidae</taxon>
        <taxon>Agaricales</taxon>
        <taxon>Marasmiineae</taxon>
        <taxon>Mycenaceae</taxon>
        <taxon>Mycena</taxon>
    </lineage>
</organism>
<feature type="compositionally biased region" description="Acidic residues" evidence="2">
    <location>
        <begin position="1"/>
        <end position="12"/>
    </location>
</feature>
<sequence length="731" mass="78825">MSEPDTLSDSEWLEISSSHESDNDSLTDSSRDSYHDDLSSMPLSRRSSMSLGSSVDGEVDAWEGFADVATDGMLPDTDPLVAAFAAAEHAGFGPDSDGGVDEEQLVTAALEQSLVGTLSASRSSSLGIPSTVHNSLRDLRLSFPDPITSSRDELNSSYEAVPSSQFHCITDDVSNSPMSASDSAEEDWRHEDLPLKDESSGPIPGDLGVLSEPGPFPVYCSDGKDFDVVLYGSTLQSREFVRWLTAIFVTGGVPISGCKDKDMSETVPLSVPSSQSLDRPSLAIVSLPSSIPHLLKHTLYLPVVFSANGRTELSQAQENWATFDIRSIQTLRLTKDSENSIFVDGSETRSQVNPQFVCRELEPLLQPHLKKVPRGLEQLKPVHAVTFVALLSLIIGFAVNTAFRSPSLVPTPANIPLSPAYTTPSTFWAMFGTTPNSSVAPVSTTPPVGTIAIMPSTLKDFALAVFNPATTTSSVQVSSITSASSFSAAYGSGMSGFAAGESKPARSERAMMSKDVILRPQTALSNPVSLKMPPTFTPSVNGNSVKVAPIPVDDSVSVTSLSLKLVDSLSEVVDATLKALESVVPLDMLELMAAFDELIRAIGRQTSSMLADSKSQARILRERLRSHNERAKERAQQVKEMGEQLLSFAGEQLKVRAENAKMRAHSLKESIMSANIWCTYAQAHGEWFEKLAKKSGGESREGKRRGAHDGGLFAKLKERRENRKDEGSYLT</sequence>
<feature type="coiled-coil region" evidence="1">
    <location>
        <begin position="610"/>
        <end position="641"/>
    </location>
</feature>
<reference evidence="3" key="1">
    <citation type="submission" date="2023-03" db="EMBL/GenBank/DDBJ databases">
        <title>Massive genome expansion in bonnet fungi (Mycena s.s.) driven by repeated elements and novel gene families across ecological guilds.</title>
        <authorList>
            <consortium name="Lawrence Berkeley National Laboratory"/>
            <person name="Harder C.B."/>
            <person name="Miyauchi S."/>
            <person name="Viragh M."/>
            <person name="Kuo A."/>
            <person name="Thoen E."/>
            <person name="Andreopoulos B."/>
            <person name="Lu D."/>
            <person name="Skrede I."/>
            <person name="Drula E."/>
            <person name="Henrissat B."/>
            <person name="Morin E."/>
            <person name="Kohler A."/>
            <person name="Barry K."/>
            <person name="LaButti K."/>
            <person name="Morin E."/>
            <person name="Salamov A."/>
            <person name="Lipzen A."/>
            <person name="Mereny Z."/>
            <person name="Hegedus B."/>
            <person name="Baldrian P."/>
            <person name="Stursova M."/>
            <person name="Weitz H."/>
            <person name="Taylor A."/>
            <person name="Grigoriev I.V."/>
            <person name="Nagy L.G."/>
            <person name="Martin F."/>
            <person name="Kauserud H."/>
        </authorList>
    </citation>
    <scope>NUCLEOTIDE SEQUENCE</scope>
    <source>
        <strain evidence="3">9144</strain>
    </source>
</reference>
<keyword evidence="1" id="KW-0175">Coiled coil</keyword>
<proteinExistence type="predicted"/>
<feature type="compositionally biased region" description="Polar residues" evidence="2">
    <location>
        <begin position="171"/>
        <end position="182"/>
    </location>
</feature>
<accession>A0AAD6YRN3</accession>
<feature type="region of interest" description="Disordered" evidence="2">
    <location>
        <begin position="693"/>
        <end position="731"/>
    </location>
</feature>
<gene>
    <name evidence="3" type="ORF">GGX14DRAFT_488683</name>
</gene>
<dbReference type="EMBL" id="JARJCW010000003">
    <property type="protein sequence ID" value="KAJ7227167.1"/>
    <property type="molecule type" value="Genomic_DNA"/>
</dbReference>
<evidence type="ECO:0000256" key="2">
    <source>
        <dbReference type="SAM" id="MobiDB-lite"/>
    </source>
</evidence>
<evidence type="ECO:0000313" key="4">
    <source>
        <dbReference type="Proteomes" id="UP001219525"/>
    </source>
</evidence>
<evidence type="ECO:0000313" key="3">
    <source>
        <dbReference type="EMBL" id="KAJ7227167.1"/>
    </source>
</evidence>
<evidence type="ECO:0000256" key="1">
    <source>
        <dbReference type="SAM" id="Coils"/>
    </source>
</evidence>
<feature type="compositionally biased region" description="Low complexity" evidence="2">
    <location>
        <begin position="39"/>
        <end position="54"/>
    </location>
</feature>
<feature type="compositionally biased region" description="Basic and acidic residues" evidence="2">
    <location>
        <begin position="715"/>
        <end position="731"/>
    </location>
</feature>
<feature type="region of interest" description="Disordered" evidence="2">
    <location>
        <begin position="171"/>
        <end position="202"/>
    </location>
</feature>
<feature type="compositionally biased region" description="Basic and acidic residues" evidence="2">
    <location>
        <begin position="186"/>
        <end position="199"/>
    </location>
</feature>
<dbReference type="AlphaFoldDB" id="A0AAD6YRN3"/>
<comment type="caution">
    <text evidence="3">The sequence shown here is derived from an EMBL/GenBank/DDBJ whole genome shotgun (WGS) entry which is preliminary data.</text>
</comment>
<protein>
    <submittedName>
        <fullName evidence="3">Uncharacterized protein</fullName>
    </submittedName>
</protein>